<feature type="chain" id="PRO_5001605750" description="Kazal-like domain-containing protein" evidence="2">
    <location>
        <begin position="21"/>
        <end position="445"/>
    </location>
</feature>
<dbReference type="EMBL" id="GBEZ01017181">
    <property type="protein sequence ID" value="JAC69134.1"/>
    <property type="molecule type" value="Transcribed_RNA"/>
</dbReference>
<dbReference type="AlphaFoldDB" id="A0A061REF1"/>
<protein>
    <recommendedName>
        <fullName evidence="4">Kazal-like domain-containing protein</fullName>
    </recommendedName>
</protein>
<gene>
    <name evidence="3" type="ORF">TSPGSL018_7094</name>
</gene>
<feature type="signal peptide" evidence="2">
    <location>
        <begin position="1"/>
        <end position="20"/>
    </location>
</feature>
<accession>A0A061REF1</accession>
<feature type="region of interest" description="Disordered" evidence="1">
    <location>
        <begin position="274"/>
        <end position="299"/>
    </location>
</feature>
<evidence type="ECO:0008006" key="4">
    <source>
        <dbReference type="Google" id="ProtNLM"/>
    </source>
</evidence>
<sequence>MASKVFFAFVILVLLPSEEGRVLQNAGNPRSRTLSQCPCSIAESTFGPVCTIDGKYIAVNTCTAVLCLDWSVTDLVPCNNIPESRQAECSCPDSDTPVCLVSGTPVAPSRCHAECIGPLAIVDYSEIYCRGFGSSAATPVPTAISLKFVDYASLPSKPGCDCLSAIREPVCDEAGVEVAVNRGCARCTLGLAGVRFSEELCPEAVPVPQEPVQSSTASFYRSLPRRPGCICIEVFDPVCDRNGIQVASNLGCARCILGLGDAEYSSELCHNHTHSDNGTSSGSVALIGPKGDGTTDRSSSSSAAQFYANLPNVPGCLCAAEFDPVCDENGVVVAVSSACARCKEGLEGIDYSAQHCGAMAASQSVSRAPGSQASALVIVEGGSGAPTNTVDMYASLPMTPGCACPMVYEPVCDLSGVRVAVNAKCAQCKMGLDGVTYSARYCFRP</sequence>
<keyword evidence="2" id="KW-0732">Signal</keyword>
<name>A0A061REF1_9CHLO</name>
<proteinExistence type="predicted"/>
<reference evidence="3" key="1">
    <citation type="submission" date="2014-05" db="EMBL/GenBank/DDBJ databases">
        <title>The transcriptome of the halophilic microalga Tetraselmis sp. GSL018 isolated from the Great Salt Lake, Utah.</title>
        <authorList>
            <person name="Jinkerson R.E."/>
            <person name="D'Adamo S."/>
            <person name="Posewitz M.C."/>
        </authorList>
    </citation>
    <scope>NUCLEOTIDE SEQUENCE</scope>
    <source>
        <strain evidence="3">GSL018</strain>
    </source>
</reference>
<evidence type="ECO:0000256" key="1">
    <source>
        <dbReference type="SAM" id="MobiDB-lite"/>
    </source>
</evidence>
<evidence type="ECO:0000313" key="3">
    <source>
        <dbReference type="EMBL" id="JAC69134.1"/>
    </source>
</evidence>
<evidence type="ECO:0000256" key="2">
    <source>
        <dbReference type="SAM" id="SignalP"/>
    </source>
</evidence>
<organism evidence="3">
    <name type="scientific">Tetraselmis sp. GSL018</name>
    <dbReference type="NCBI Taxonomy" id="582737"/>
    <lineage>
        <taxon>Eukaryota</taxon>
        <taxon>Viridiplantae</taxon>
        <taxon>Chlorophyta</taxon>
        <taxon>core chlorophytes</taxon>
        <taxon>Chlorodendrophyceae</taxon>
        <taxon>Chlorodendrales</taxon>
        <taxon>Chlorodendraceae</taxon>
        <taxon>Tetraselmis</taxon>
    </lineage>
</organism>